<evidence type="ECO:0000256" key="4">
    <source>
        <dbReference type="ARBA" id="ARBA00023016"/>
    </source>
</evidence>
<organism evidence="7 8">
    <name type="scientific">Aphanomyces astaci</name>
    <name type="common">Crayfish plague agent</name>
    <dbReference type="NCBI Taxonomy" id="112090"/>
    <lineage>
        <taxon>Eukaryota</taxon>
        <taxon>Sar</taxon>
        <taxon>Stramenopiles</taxon>
        <taxon>Oomycota</taxon>
        <taxon>Saprolegniomycetes</taxon>
        <taxon>Saprolegniales</taxon>
        <taxon>Verrucalvaceae</taxon>
        <taxon>Aphanomyces</taxon>
    </lineage>
</organism>
<keyword evidence="4" id="KW-0346">Stress response</keyword>
<dbReference type="FunFam" id="3.90.640.10:FF:000002">
    <property type="entry name" value="Heat shock 70 kDa"/>
    <property type="match status" value="1"/>
</dbReference>
<dbReference type="PROSITE" id="PS01036">
    <property type="entry name" value="HSP70_3"/>
    <property type="match status" value="1"/>
</dbReference>
<evidence type="ECO:0000256" key="2">
    <source>
        <dbReference type="ARBA" id="ARBA00022741"/>
    </source>
</evidence>
<dbReference type="FunFam" id="1.20.1270.10:FF:000016">
    <property type="entry name" value="Heat shock protein 70"/>
    <property type="match status" value="1"/>
</dbReference>
<evidence type="ECO:0000256" key="5">
    <source>
        <dbReference type="RuleBase" id="RU003322"/>
    </source>
</evidence>
<dbReference type="SUPFAM" id="SSF53067">
    <property type="entry name" value="Actin-like ATPase domain"/>
    <property type="match status" value="2"/>
</dbReference>
<dbReference type="Gene3D" id="3.90.640.10">
    <property type="entry name" value="Actin, Chain A, domain 4"/>
    <property type="match status" value="1"/>
</dbReference>
<dbReference type="GO" id="GO:0005524">
    <property type="term" value="F:ATP binding"/>
    <property type="evidence" value="ECO:0007669"/>
    <property type="project" value="UniProtKB-KW"/>
</dbReference>
<dbReference type="InterPro" id="IPR018181">
    <property type="entry name" value="Heat_shock_70_CS"/>
</dbReference>
<comment type="similarity">
    <text evidence="1 5">Belongs to the heat shock protein 70 family.</text>
</comment>
<dbReference type="Gene3D" id="2.60.34.10">
    <property type="entry name" value="Substrate Binding Domain Of DNAk, Chain A, domain 1"/>
    <property type="match status" value="1"/>
</dbReference>
<dbReference type="InterPro" id="IPR043129">
    <property type="entry name" value="ATPase_NBD"/>
</dbReference>
<dbReference type="Gene3D" id="3.30.30.30">
    <property type="match status" value="1"/>
</dbReference>
<evidence type="ECO:0000313" key="7">
    <source>
        <dbReference type="EMBL" id="RHZ00585.1"/>
    </source>
</evidence>
<dbReference type="VEuPathDB" id="FungiDB:H257_12958"/>
<dbReference type="Pfam" id="PF00012">
    <property type="entry name" value="HSP70"/>
    <property type="match status" value="1"/>
</dbReference>
<feature type="compositionally biased region" description="Gly residues" evidence="6">
    <location>
        <begin position="552"/>
        <end position="562"/>
    </location>
</feature>
<feature type="region of interest" description="Disordered" evidence="6">
    <location>
        <begin position="548"/>
        <end position="584"/>
    </location>
</feature>
<keyword evidence="3 5" id="KW-0067">ATP-binding</keyword>
<dbReference type="InterPro" id="IPR029048">
    <property type="entry name" value="HSP70_C_sf"/>
</dbReference>
<dbReference type="InterPro" id="IPR013126">
    <property type="entry name" value="Hsp_70_fam"/>
</dbReference>
<evidence type="ECO:0008006" key="9">
    <source>
        <dbReference type="Google" id="ProtNLM"/>
    </source>
</evidence>
<dbReference type="SUPFAM" id="SSF100934">
    <property type="entry name" value="Heat shock protein 70kD (HSP70), C-terminal subdomain"/>
    <property type="match status" value="1"/>
</dbReference>
<name>A0A397ETS3_APHAT</name>
<dbReference type="SUPFAM" id="SSF100920">
    <property type="entry name" value="Heat shock protein 70kD (HSP70), peptide-binding domain"/>
    <property type="match status" value="1"/>
</dbReference>
<accession>A0A397ETS3</accession>
<dbReference type="FunFam" id="3.30.30.30:FF:000001">
    <property type="entry name" value="heat shock 70 kDa protein-like"/>
    <property type="match status" value="1"/>
</dbReference>
<dbReference type="PRINTS" id="PR00301">
    <property type="entry name" value="HEATSHOCK70"/>
</dbReference>
<protein>
    <recommendedName>
        <fullName evidence="9">Hsp70-like protein</fullName>
    </recommendedName>
</protein>
<dbReference type="GO" id="GO:0140662">
    <property type="term" value="F:ATP-dependent protein folding chaperone"/>
    <property type="evidence" value="ECO:0007669"/>
    <property type="project" value="InterPro"/>
</dbReference>
<dbReference type="EMBL" id="QUTE01015106">
    <property type="protein sequence ID" value="RHZ00585.1"/>
    <property type="molecule type" value="Genomic_DNA"/>
</dbReference>
<dbReference type="Gene3D" id="1.20.1270.10">
    <property type="match status" value="1"/>
</dbReference>
<dbReference type="PROSITE" id="PS00329">
    <property type="entry name" value="HSP70_2"/>
    <property type="match status" value="1"/>
</dbReference>
<dbReference type="Proteomes" id="UP000266196">
    <property type="component" value="Unassembled WGS sequence"/>
</dbReference>
<keyword evidence="2 5" id="KW-0547">Nucleotide-binding</keyword>
<dbReference type="InterPro" id="IPR029047">
    <property type="entry name" value="HSP70_peptide-bd_sf"/>
</dbReference>
<sequence length="584" mass="64044">MAVYIQAKESHWVAKFNKKRQFFPLHWPFKVIAGAGDKPQIVVEFKGERKTFQPEEISSMVLIKMKEVAEAYLGSDVQNAVITVPAYFNDSQRQATKDAGAIAGLTVMRIINEPTAAAIAYGLDKKGGEHNVLIFDLGGGTFDVSLLTIEEGIFEVKATAGDTHLGGEDFDNRLVDHFVDEFKRKYRKDMKTNQRALRRLRTASERAKRTLSSSTQAHLEIDSLFDGIDYNTTITRARFEDLCSDYFRKTMEPVETVLRDAKLSKNQVNEVVLVGGSTRIPKVQQLLSDFFNGKELYKSINPDEAVAFGATVQAAILSGTSGSQKLQDLLLLDVTPLSLGLETAGGVMTTLIARNTTVPTKKSQTFSTYADNQPGVLIQVFEGERVMTKDNNLLGKFSLDGLPPMPRGMPQVDVTFDIDANGILNVSAVEKSTGKENKITITNDKGRLSKDEIDRMVNDAEKYKAEDEKNRARIEAKNGLENYAYSLRNTLNDDKIKCAVDPADKKTLEDKVADTIAWMDRNLAAEKDEFEAKQQELESVANPIMQKLYASGSGGDAGGMPGGSVPPSGSGAGSGAGPKIEEVD</sequence>
<comment type="caution">
    <text evidence="7">The sequence shown here is derived from an EMBL/GenBank/DDBJ whole genome shotgun (WGS) entry which is preliminary data.</text>
</comment>
<gene>
    <name evidence="7" type="ORF">DYB31_010791</name>
</gene>
<evidence type="ECO:0000256" key="6">
    <source>
        <dbReference type="SAM" id="MobiDB-lite"/>
    </source>
</evidence>
<evidence type="ECO:0000313" key="8">
    <source>
        <dbReference type="Proteomes" id="UP000266196"/>
    </source>
</evidence>
<reference evidence="7 8" key="1">
    <citation type="submission" date="2018-08" db="EMBL/GenBank/DDBJ databases">
        <title>Aphanomyces genome sequencing and annotation.</title>
        <authorList>
            <person name="Minardi D."/>
            <person name="Oidtmann B."/>
            <person name="Van Der Giezen M."/>
            <person name="Studholme D.J."/>
        </authorList>
    </citation>
    <scope>NUCLEOTIDE SEQUENCE [LARGE SCALE GENOMIC DNA]</scope>
    <source>
        <strain evidence="7 8">197901</strain>
    </source>
</reference>
<dbReference type="Gene3D" id="3.30.420.40">
    <property type="match status" value="2"/>
</dbReference>
<dbReference type="AlphaFoldDB" id="A0A397ETS3"/>
<dbReference type="FunFam" id="3.30.420.40:FF:000545">
    <property type="entry name" value="Endoplasmic reticulum chaperone BiP"/>
    <property type="match status" value="1"/>
</dbReference>
<dbReference type="NCBIfam" id="NF001413">
    <property type="entry name" value="PRK00290.1"/>
    <property type="match status" value="1"/>
</dbReference>
<evidence type="ECO:0000256" key="1">
    <source>
        <dbReference type="ARBA" id="ARBA00007381"/>
    </source>
</evidence>
<dbReference type="PANTHER" id="PTHR19375">
    <property type="entry name" value="HEAT SHOCK PROTEIN 70KDA"/>
    <property type="match status" value="1"/>
</dbReference>
<dbReference type="FunFam" id="3.30.420.40:FF:000172">
    <property type="entry name" value="Heat shock 70 kDa protein"/>
    <property type="match status" value="2"/>
</dbReference>
<proteinExistence type="inferred from homology"/>
<evidence type="ECO:0000256" key="3">
    <source>
        <dbReference type="ARBA" id="ARBA00022840"/>
    </source>
</evidence>
<dbReference type="FunFam" id="2.60.34.10:FF:000002">
    <property type="entry name" value="Heat shock 70 kDa"/>
    <property type="match status" value="1"/>
</dbReference>